<proteinExistence type="predicted"/>
<evidence type="ECO:0000313" key="2">
    <source>
        <dbReference type="Proteomes" id="UP000319094"/>
    </source>
</evidence>
<gene>
    <name evidence="1" type="ORF">FB468_3232</name>
</gene>
<keyword evidence="2" id="KW-1185">Reference proteome</keyword>
<comment type="caution">
    <text evidence="1">The sequence shown here is derived from an EMBL/GenBank/DDBJ whole genome shotgun (WGS) entry which is preliminary data.</text>
</comment>
<organism evidence="1 2">
    <name type="scientific">Leucobacter komagatae</name>
    <dbReference type="NCBI Taxonomy" id="55969"/>
    <lineage>
        <taxon>Bacteria</taxon>
        <taxon>Bacillati</taxon>
        <taxon>Actinomycetota</taxon>
        <taxon>Actinomycetes</taxon>
        <taxon>Micrococcales</taxon>
        <taxon>Microbacteriaceae</taxon>
        <taxon>Leucobacter</taxon>
    </lineage>
</organism>
<dbReference type="Proteomes" id="UP000319094">
    <property type="component" value="Unassembled WGS sequence"/>
</dbReference>
<sequence length="101" mass="11741">MYRNEREKETERERMPYVQVDTNLWAVMRYPKDRPVAMIQGLANRENVPLFFVMTWHPEPSQRRVVSQHDTLEEANGSVLWDTAQVARTARASAGPANGQR</sequence>
<dbReference type="EMBL" id="VFON01000002">
    <property type="protein sequence ID" value="TQL40710.1"/>
    <property type="molecule type" value="Genomic_DNA"/>
</dbReference>
<protein>
    <submittedName>
        <fullName evidence="1">Uncharacterized protein</fullName>
    </submittedName>
</protein>
<dbReference type="AlphaFoldDB" id="A0A542XXZ9"/>
<dbReference type="OrthoDB" id="5007302at2"/>
<name>A0A542XXZ9_9MICO</name>
<accession>A0A542XXZ9</accession>
<evidence type="ECO:0000313" key="1">
    <source>
        <dbReference type="EMBL" id="TQL40710.1"/>
    </source>
</evidence>
<dbReference type="RefSeq" id="WP_141888777.1">
    <property type="nucleotide sequence ID" value="NZ_BAAAUY010000023.1"/>
</dbReference>
<reference evidence="1 2" key="1">
    <citation type="submission" date="2019-06" db="EMBL/GenBank/DDBJ databases">
        <title>Sequencing the genomes of 1000 actinobacteria strains.</title>
        <authorList>
            <person name="Klenk H.-P."/>
        </authorList>
    </citation>
    <scope>NUCLEOTIDE SEQUENCE [LARGE SCALE GENOMIC DNA]</scope>
    <source>
        <strain evidence="1 2">DSM 8803</strain>
    </source>
</reference>